<protein>
    <recommendedName>
        <fullName evidence="2">Secretion system C-terminal sorting domain-containing protein</fullName>
    </recommendedName>
</protein>
<dbReference type="NCBIfam" id="TIGR04183">
    <property type="entry name" value="Por_Secre_tail"/>
    <property type="match status" value="1"/>
</dbReference>
<dbReference type="PANTHER" id="PTHR42754:SF1">
    <property type="entry name" value="LIPOPROTEIN"/>
    <property type="match status" value="1"/>
</dbReference>
<dbReference type="InterPro" id="IPR026444">
    <property type="entry name" value="Secre_tail"/>
</dbReference>
<dbReference type="SUPFAM" id="SSF101898">
    <property type="entry name" value="NHL repeat"/>
    <property type="match status" value="1"/>
</dbReference>
<sequence length="581" mass="63610">MRITDFGYFYNIYTVEWNIVRVFALSDICHQPNRKKIPYITKGFFNIENCDCDCKLIILAEKTKTMKLRLLPTLFILTSYCITSAQDGTPDITFGTNGVTIADVNPLNQQFVSSLIVNDDNKIFTCGYTGGAVNGFDTFFTRFNADGSIDTSFGNNGSVIFDYNNYSQFANATLLQADGKIIVAGTIHNHPENPSSQSLMVFRINGDGTLDSTFGNEGMFISELYSYFDAVTLALDSNNNIIIGANRYSPLNGMILKLNPEGTTIQLLNTISPLTSSSDSSLVNTIRVLADDRILVAGYRKINSTGTGQDMVVMRLNADGSTDTTFGTNGYSYVHNPNGNISDDAAVSIVFMPNNKILIGGLSIPNPTTAPYVRTYLLAQFDSDGTPDMTYGIDGKAYWNLLPEYSLGINYYPIVQPDGKIIFSGQKRLIADNSSDGLIVRFNSDGTLDENFGINGQFIIDTNNQEVISSIVMLANGKIIGAGFGQGAGSNIHVLRLLNDVGLDTESQNKPVITLYPNPVSKVLYLNPLPAFDEHYKIADLNGRIVANGFFGNQGIAVETLAEGIYFLLTESYNPIKFIKQ</sequence>
<accession>A0A2S0RHX3</accession>
<reference evidence="3 4" key="1">
    <citation type="submission" date="2018-04" db="EMBL/GenBank/DDBJ databases">
        <title>Genome sequencing of Flavobacterium sp. HYN0048.</title>
        <authorList>
            <person name="Yi H."/>
            <person name="Baek C."/>
        </authorList>
    </citation>
    <scope>NUCLEOTIDE SEQUENCE [LARGE SCALE GENOMIC DNA]</scope>
    <source>
        <strain evidence="3 4">HYN0048</strain>
    </source>
</reference>
<dbReference type="AlphaFoldDB" id="A0A2S0RHX3"/>
<dbReference type="Pfam" id="PF17164">
    <property type="entry name" value="DUF5122"/>
    <property type="match status" value="4"/>
</dbReference>
<name>A0A2S0RHX3_9FLAO</name>
<dbReference type="KEGG" id="fmg:HYN48_14835"/>
<evidence type="ECO:0000313" key="4">
    <source>
        <dbReference type="Proteomes" id="UP000244193"/>
    </source>
</evidence>
<evidence type="ECO:0000259" key="2">
    <source>
        <dbReference type="Pfam" id="PF18962"/>
    </source>
</evidence>
<keyword evidence="1" id="KW-0732">Signal</keyword>
<dbReference type="Proteomes" id="UP000244193">
    <property type="component" value="Chromosome"/>
</dbReference>
<evidence type="ECO:0000256" key="1">
    <source>
        <dbReference type="ARBA" id="ARBA00022729"/>
    </source>
</evidence>
<feature type="domain" description="Secretion system C-terminal sorting" evidence="2">
    <location>
        <begin position="515"/>
        <end position="572"/>
    </location>
</feature>
<evidence type="ECO:0000313" key="3">
    <source>
        <dbReference type="EMBL" id="AWA31266.1"/>
    </source>
</evidence>
<dbReference type="RefSeq" id="WP_108373114.1">
    <property type="nucleotide sequence ID" value="NZ_CP028811.1"/>
</dbReference>
<dbReference type="NCBIfam" id="TIGR02608">
    <property type="entry name" value="delta_60_rpt"/>
    <property type="match status" value="6"/>
</dbReference>
<gene>
    <name evidence="3" type="ORF">HYN48_14835</name>
</gene>
<organism evidence="3 4">
    <name type="scientific">Flavobacterium magnum</name>
    <dbReference type="NCBI Taxonomy" id="2162713"/>
    <lineage>
        <taxon>Bacteria</taxon>
        <taxon>Pseudomonadati</taxon>
        <taxon>Bacteroidota</taxon>
        <taxon>Flavobacteriia</taxon>
        <taxon>Flavobacteriales</taxon>
        <taxon>Flavobacteriaceae</taxon>
        <taxon>Flavobacterium</taxon>
    </lineage>
</organism>
<dbReference type="InterPro" id="IPR013431">
    <property type="entry name" value="Delta_60_rpt"/>
</dbReference>
<dbReference type="Gene3D" id="2.80.10.50">
    <property type="match status" value="3"/>
</dbReference>
<keyword evidence="4" id="KW-1185">Reference proteome</keyword>
<dbReference type="Pfam" id="PF18962">
    <property type="entry name" value="Por_Secre_tail"/>
    <property type="match status" value="1"/>
</dbReference>
<proteinExistence type="predicted"/>
<dbReference type="PANTHER" id="PTHR42754">
    <property type="entry name" value="ENDOGLUCANASE"/>
    <property type="match status" value="1"/>
</dbReference>
<dbReference type="EMBL" id="CP028811">
    <property type="protein sequence ID" value="AWA31266.1"/>
    <property type="molecule type" value="Genomic_DNA"/>
</dbReference>
<dbReference type="OrthoDB" id="9805017at2"/>